<dbReference type="Proteomes" id="UP000240357">
    <property type="component" value="Unassembled WGS sequence"/>
</dbReference>
<dbReference type="OrthoDB" id="894322at2"/>
<sequence>MKLLKYVLLLLTILFHNGLKAQQNDLADFLTRFQVFSAAHSPQIKWSMPSVNTGSNLAPMPNAIDVRESYMIDPGTGFRFFPHQGKIYDPKTGYQMSYDPEAKYEVDLRKGKIYSSKAEIKVEKLRN</sequence>
<evidence type="ECO:0000313" key="3">
    <source>
        <dbReference type="Proteomes" id="UP000240357"/>
    </source>
</evidence>
<evidence type="ECO:0000313" key="2">
    <source>
        <dbReference type="EMBL" id="PSR51878.1"/>
    </source>
</evidence>
<reference evidence="2 3" key="1">
    <citation type="submission" date="2018-03" db="EMBL/GenBank/DDBJ databases">
        <title>Adhaeribacter sp. HMF7605 Genome sequencing and assembly.</title>
        <authorList>
            <person name="Kang H."/>
            <person name="Kang J."/>
            <person name="Cha I."/>
            <person name="Kim H."/>
            <person name="Joh K."/>
        </authorList>
    </citation>
    <scope>NUCLEOTIDE SEQUENCE [LARGE SCALE GENOMIC DNA]</scope>
    <source>
        <strain evidence="2 3">HMF7605</strain>
    </source>
</reference>
<accession>A0A2T2Y8Y2</accession>
<organism evidence="2 3">
    <name type="scientific">Adhaeribacter arboris</name>
    <dbReference type="NCBI Taxonomy" id="2072846"/>
    <lineage>
        <taxon>Bacteria</taxon>
        <taxon>Pseudomonadati</taxon>
        <taxon>Bacteroidota</taxon>
        <taxon>Cytophagia</taxon>
        <taxon>Cytophagales</taxon>
        <taxon>Hymenobacteraceae</taxon>
        <taxon>Adhaeribacter</taxon>
    </lineage>
</organism>
<feature type="chain" id="PRO_5015500951" description="OCRE domain-containing protein" evidence="1">
    <location>
        <begin position="22"/>
        <end position="127"/>
    </location>
</feature>
<gene>
    <name evidence="2" type="ORF">AHMF7605_28620</name>
</gene>
<evidence type="ECO:0008006" key="4">
    <source>
        <dbReference type="Google" id="ProtNLM"/>
    </source>
</evidence>
<dbReference type="EMBL" id="PYFT01000002">
    <property type="protein sequence ID" value="PSR51878.1"/>
    <property type="molecule type" value="Genomic_DNA"/>
</dbReference>
<keyword evidence="3" id="KW-1185">Reference proteome</keyword>
<dbReference type="AlphaFoldDB" id="A0A2T2Y8Y2"/>
<protein>
    <recommendedName>
        <fullName evidence="4">OCRE domain-containing protein</fullName>
    </recommendedName>
</protein>
<evidence type="ECO:0000256" key="1">
    <source>
        <dbReference type="SAM" id="SignalP"/>
    </source>
</evidence>
<name>A0A2T2Y8Y2_9BACT</name>
<dbReference type="RefSeq" id="WP_106933700.1">
    <property type="nucleotide sequence ID" value="NZ_PYFT01000002.1"/>
</dbReference>
<comment type="caution">
    <text evidence="2">The sequence shown here is derived from an EMBL/GenBank/DDBJ whole genome shotgun (WGS) entry which is preliminary data.</text>
</comment>
<proteinExistence type="predicted"/>
<feature type="signal peptide" evidence="1">
    <location>
        <begin position="1"/>
        <end position="21"/>
    </location>
</feature>
<keyword evidence="1" id="KW-0732">Signal</keyword>